<dbReference type="HAMAP" id="MF_00149">
    <property type="entry name" value="DNA_mis_repair"/>
    <property type="match status" value="1"/>
</dbReference>
<dbReference type="CDD" id="cd03482">
    <property type="entry name" value="MutL_Trans_MutL"/>
    <property type="match status" value="1"/>
</dbReference>
<dbReference type="Pfam" id="PF13589">
    <property type="entry name" value="HATPase_c_3"/>
    <property type="match status" value="1"/>
</dbReference>
<evidence type="ECO:0000256" key="5">
    <source>
        <dbReference type="HAMAP-Rule" id="MF_00149"/>
    </source>
</evidence>
<dbReference type="InterPro" id="IPR020568">
    <property type="entry name" value="Ribosomal_Su5_D2-typ_SF"/>
</dbReference>
<dbReference type="RefSeq" id="WP_092307901.1">
    <property type="nucleotide sequence ID" value="NZ_FOZV01000002.1"/>
</dbReference>
<sequence length="629" mass="67075">MPIRRLPPETVNRIAAGEVVERPASAVKELVENALDAGARRVEVQADGGGLTRLLIADDGCGMAPDQLALAVERHATSKLEPDDAGDVDLLRIFTLGFRGEALPSIGSVARLTITSRPREGGDAHSITVEGGDHRPVAPAAFPGPHGARVEVRDLFYATPARLKFMKSERAEAMAISEEIKRQAMAHEGVAFSLDLDGRNVLRLPAEHPGDEGRLKRLAALLGRDFEANALLIDQARDGVRLSGYAGLPTYSRGNAAHQYLFVNGRPVKDRLLQGALRGAYADFLARDRHPAAVLFLELDPLYVDVNVHPAKAEVRFRDPQLVRGLIVGALRHALAAAGHRASTTVAADALAGFTAHEGVAPQGLGHRAWGLGQGAANAQGYSRWDAWTQPATATAQIIPGLNDRSARVEPAPDAPYALSPKPYDPDAAAPAAADIDLPLGAARAQLHGTYIVAQTRDGLVVVDQHAAHERLVYERMKAQMAEGAVTRQALLAPEVVELDPAEAERVAARAEELAELGLVVEPFGAGAVLVRETPALLGSTDVQGLIRDIADDLAEHGAALSLKERLAEVCGTMACHGSVRAGRVLSAPEMNALLRQMEATPHSGQCNHGRPTYVELKLADLERLFGRR</sequence>
<feature type="domain" description="MutL C-terminal dimerisation" evidence="6">
    <location>
        <begin position="443"/>
        <end position="586"/>
    </location>
</feature>
<gene>
    <name evidence="5" type="primary">mutL</name>
    <name evidence="8" type="ORF">SAMN05192570_1252</name>
</gene>
<dbReference type="InterPro" id="IPR038973">
    <property type="entry name" value="MutL/Mlh/Pms-like"/>
</dbReference>
<comment type="function">
    <text evidence="5">This protein is involved in the repair of mismatches in DNA. It is required for dam-dependent methyl-directed DNA mismatch repair. May act as a 'molecular matchmaker', a protein that promotes the formation of a stable complex between two or more DNA-binding proteins in an ATP-dependent manner without itself being part of a final effector complex.</text>
</comment>
<dbReference type="GO" id="GO:0140664">
    <property type="term" value="F:ATP-dependent DNA damage sensor activity"/>
    <property type="evidence" value="ECO:0007669"/>
    <property type="project" value="InterPro"/>
</dbReference>
<evidence type="ECO:0000256" key="3">
    <source>
        <dbReference type="ARBA" id="ARBA00022763"/>
    </source>
</evidence>
<keyword evidence="4 5" id="KW-0234">DNA repair</keyword>
<dbReference type="Pfam" id="PF08676">
    <property type="entry name" value="MutL_C"/>
    <property type="match status" value="1"/>
</dbReference>
<dbReference type="InterPro" id="IPR014790">
    <property type="entry name" value="MutL_C"/>
</dbReference>
<dbReference type="Gene3D" id="3.30.230.10">
    <property type="match status" value="1"/>
</dbReference>
<dbReference type="OrthoDB" id="9763467at2"/>
<protein>
    <recommendedName>
        <fullName evidence="2 5">DNA mismatch repair protein MutL</fullName>
    </recommendedName>
</protein>
<dbReference type="Gene3D" id="3.30.1370.100">
    <property type="entry name" value="MutL, C-terminal domain, regulatory subdomain"/>
    <property type="match status" value="1"/>
</dbReference>
<dbReference type="SUPFAM" id="SSF118116">
    <property type="entry name" value="DNA mismatch repair protein MutL"/>
    <property type="match status" value="1"/>
</dbReference>
<dbReference type="PANTHER" id="PTHR10073:SF12">
    <property type="entry name" value="DNA MISMATCH REPAIR PROTEIN MLH1"/>
    <property type="match status" value="1"/>
</dbReference>
<dbReference type="STRING" id="871741.SAMN05192570_1252"/>
<reference evidence="9" key="1">
    <citation type="submission" date="2016-10" db="EMBL/GenBank/DDBJ databases">
        <authorList>
            <person name="Varghese N."/>
            <person name="Submissions S."/>
        </authorList>
    </citation>
    <scope>NUCLEOTIDE SEQUENCE [LARGE SCALE GENOMIC DNA]</scope>
    <source>
        <strain evidence="9">CGMCC 1.10683</strain>
    </source>
</reference>
<dbReference type="GO" id="GO:0005524">
    <property type="term" value="F:ATP binding"/>
    <property type="evidence" value="ECO:0007669"/>
    <property type="project" value="InterPro"/>
</dbReference>
<keyword evidence="9" id="KW-1185">Reference proteome</keyword>
<feature type="domain" description="DNA mismatch repair protein S5" evidence="7">
    <location>
        <begin position="218"/>
        <end position="336"/>
    </location>
</feature>
<dbReference type="CDD" id="cd16926">
    <property type="entry name" value="HATPase_MutL-MLH-PMS-like"/>
    <property type="match status" value="1"/>
</dbReference>
<evidence type="ECO:0000313" key="9">
    <source>
        <dbReference type="Proteomes" id="UP000198788"/>
    </source>
</evidence>
<dbReference type="SMART" id="SM00853">
    <property type="entry name" value="MutL_C"/>
    <property type="match status" value="1"/>
</dbReference>
<dbReference type="NCBIfam" id="TIGR00585">
    <property type="entry name" value="mutl"/>
    <property type="match status" value="1"/>
</dbReference>
<dbReference type="PROSITE" id="PS00058">
    <property type="entry name" value="DNA_MISMATCH_REPAIR_1"/>
    <property type="match status" value="1"/>
</dbReference>
<evidence type="ECO:0000256" key="1">
    <source>
        <dbReference type="ARBA" id="ARBA00006082"/>
    </source>
</evidence>
<dbReference type="EMBL" id="FOZV01000002">
    <property type="protein sequence ID" value="SFS43344.1"/>
    <property type="molecule type" value="Genomic_DNA"/>
</dbReference>
<dbReference type="Proteomes" id="UP000198788">
    <property type="component" value="Unassembled WGS sequence"/>
</dbReference>
<dbReference type="AlphaFoldDB" id="A0A1I6PSZ3"/>
<dbReference type="GO" id="GO:0006298">
    <property type="term" value="P:mismatch repair"/>
    <property type="evidence" value="ECO:0007669"/>
    <property type="project" value="UniProtKB-UniRule"/>
</dbReference>
<dbReference type="InterPro" id="IPR042120">
    <property type="entry name" value="MutL_C_dimsub"/>
</dbReference>
<evidence type="ECO:0000256" key="4">
    <source>
        <dbReference type="ARBA" id="ARBA00023204"/>
    </source>
</evidence>
<dbReference type="InterPro" id="IPR020667">
    <property type="entry name" value="DNA_mismatch_repair_MutL"/>
</dbReference>
<dbReference type="SUPFAM" id="SSF54211">
    <property type="entry name" value="Ribosomal protein S5 domain 2-like"/>
    <property type="match status" value="1"/>
</dbReference>
<dbReference type="GO" id="GO:0030983">
    <property type="term" value="F:mismatched DNA binding"/>
    <property type="evidence" value="ECO:0007669"/>
    <property type="project" value="InterPro"/>
</dbReference>
<dbReference type="InterPro" id="IPR014762">
    <property type="entry name" value="DNA_mismatch_repair_CS"/>
</dbReference>
<accession>A0A1I6PSZ3</accession>
<dbReference type="NCBIfam" id="NF000953">
    <property type="entry name" value="PRK00095.2-4"/>
    <property type="match status" value="1"/>
</dbReference>
<evidence type="ECO:0000313" key="8">
    <source>
        <dbReference type="EMBL" id="SFS43344.1"/>
    </source>
</evidence>
<evidence type="ECO:0000259" key="7">
    <source>
        <dbReference type="SMART" id="SM01340"/>
    </source>
</evidence>
<evidence type="ECO:0000259" key="6">
    <source>
        <dbReference type="SMART" id="SM00853"/>
    </source>
</evidence>
<dbReference type="InterPro" id="IPR014721">
    <property type="entry name" value="Ribsml_uS5_D2-typ_fold_subgr"/>
</dbReference>
<dbReference type="SMART" id="SM01340">
    <property type="entry name" value="DNA_mis_repair"/>
    <property type="match status" value="1"/>
</dbReference>
<dbReference type="InterPro" id="IPR002099">
    <property type="entry name" value="MutL/Mlh/PMS"/>
</dbReference>
<dbReference type="GO" id="GO:0016887">
    <property type="term" value="F:ATP hydrolysis activity"/>
    <property type="evidence" value="ECO:0007669"/>
    <property type="project" value="InterPro"/>
</dbReference>
<dbReference type="Gene3D" id="3.30.1540.20">
    <property type="entry name" value="MutL, C-terminal domain, dimerisation subdomain"/>
    <property type="match status" value="1"/>
</dbReference>
<dbReference type="InterPro" id="IPR013507">
    <property type="entry name" value="DNA_mismatch_S5_2-like"/>
</dbReference>
<comment type="similarity">
    <text evidence="1 5">Belongs to the DNA mismatch repair MutL/HexB family.</text>
</comment>
<dbReference type="InterPro" id="IPR042121">
    <property type="entry name" value="MutL_C_regsub"/>
</dbReference>
<name>A0A1I6PSZ3_9CAUL</name>
<dbReference type="GO" id="GO:0032300">
    <property type="term" value="C:mismatch repair complex"/>
    <property type="evidence" value="ECO:0007669"/>
    <property type="project" value="InterPro"/>
</dbReference>
<dbReference type="SUPFAM" id="SSF55874">
    <property type="entry name" value="ATPase domain of HSP90 chaperone/DNA topoisomerase II/histidine kinase"/>
    <property type="match status" value="1"/>
</dbReference>
<proteinExistence type="inferred from homology"/>
<dbReference type="InterPro" id="IPR037198">
    <property type="entry name" value="MutL_C_sf"/>
</dbReference>
<dbReference type="InterPro" id="IPR036890">
    <property type="entry name" value="HATPase_C_sf"/>
</dbReference>
<dbReference type="PANTHER" id="PTHR10073">
    <property type="entry name" value="DNA MISMATCH REPAIR PROTEIN MLH, PMS, MUTL"/>
    <property type="match status" value="1"/>
</dbReference>
<dbReference type="Pfam" id="PF01119">
    <property type="entry name" value="DNA_mis_repair"/>
    <property type="match status" value="1"/>
</dbReference>
<organism evidence="8 9">
    <name type="scientific">Brevundimonas viscosa</name>
    <dbReference type="NCBI Taxonomy" id="871741"/>
    <lineage>
        <taxon>Bacteria</taxon>
        <taxon>Pseudomonadati</taxon>
        <taxon>Pseudomonadota</taxon>
        <taxon>Alphaproteobacteria</taxon>
        <taxon>Caulobacterales</taxon>
        <taxon>Caulobacteraceae</taxon>
        <taxon>Brevundimonas</taxon>
    </lineage>
</organism>
<keyword evidence="3 5" id="KW-0227">DNA damage</keyword>
<dbReference type="FunFam" id="3.30.565.10:FF:000003">
    <property type="entry name" value="DNA mismatch repair endonuclease MutL"/>
    <property type="match status" value="1"/>
</dbReference>
<dbReference type="Gene3D" id="3.30.565.10">
    <property type="entry name" value="Histidine kinase-like ATPase, C-terminal domain"/>
    <property type="match status" value="1"/>
</dbReference>
<evidence type="ECO:0000256" key="2">
    <source>
        <dbReference type="ARBA" id="ARBA00021975"/>
    </source>
</evidence>